<evidence type="ECO:0000259" key="6">
    <source>
        <dbReference type="Pfam" id="PF05199"/>
    </source>
</evidence>
<protein>
    <submittedName>
        <fullName evidence="7">GMC family oxidoreductase</fullName>
    </submittedName>
</protein>
<dbReference type="InterPro" id="IPR036188">
    <property type="entry name" value="FAD/NAD-bd_sf"/>
</dbReference>
<keyword evidence="2" id="KW-0285">Flavoprotein</keyword>
<feature type="domain" description="Glucose-methanol-choline oxidoreductase N-terminal" evidence="5">
    <location>
        <begin position="76"/>
        <end position="304"/>
    </location>
</feature>
<evidence type="ECO:0000259" key="5">
    <source>
        <dbReference type="Pfam" id="PF00732"/>
    </source>
</evidence>
<proteinExistence type="inferred from homology"/>
<dbReference type="Pfam" id="PF05199">
    <property type="entry name" value="GMC_oxred_C"/>
    <property type="match status" value="1"/>
</dbReference>
<keyword evidence="3" id="KW-0274">FAD</keyword>
<gene>
    <name evidence="7" type="ORF">GCM10023203_57190</name>
</gene>
<dbReference type="InterPro" id="IPR000172">
    <property type="entry name" value="GMC_OxRdtase_N"/>
</dbReference>
<organism evidence="7 8">
    <name type="scientific">Actinomycetospora straminea</name>
    <dbReference type="NCBI Taxonomy" id="663607"/>
    <lineage>
        <taxon>Bacteria</taxon>
        <taxon>Bacillati</taxon>
        <taxon>Actinomycetota</taxon>
        <taxon>Actinomycetes</taxon>
        <taxon>Pseudonocardiales</taxon>
        <taxon>Pseudonocardiaceae</taxon>
        <taxon>Actinomycetospora</taxon>
    </lineage>
</organism>
<keyword evidence="8" id="KW-1185">Reference proteome</keyword>
<dbReference type="InterPro" id="IPR007867">
    <property type="entry name" value="GMC_OxRtase_C"/>
</dbReference>
<dbReference type="Gene3D" id="3.50.50.60">
    <property type="entry name" value="FAD/NAD(P)-binding domain"/>
    <property type="match status" value="3"/>
</dbReference>
<sequence>MSDHYDVIVIGSGAGGGTLVHALAPTGKRILLLERGGRLPREIENWDPRAVWLDGRYSNSGTWTDAATGKRFTPKQHYYVGGNTKVYGAILFRMRERDFGAVAHVDGVSPAWPLSYTDFEPYYTRAEQLYRVHGRRGVDPTDPPTASPYPHPPISHEPRIAQLESDLTRIGLHPFPLPNGILMDEEAMQTSPCVRCATCDGYPCLTNGKADAQTICVEPALRHPNVTLLTDARVTRLETDPSGRAIDRVVVERDGVREEYSADIVAVAGGAINSAALLLRSASDTHPAGLGNGSGVVGRHLMMHNNSSLIAFSTVPNPTKFQKTLGINDYYFDDGDGGPPLGAMQMLGKSNATLIGFDAPEAEDPADLARHAMDFWLTTEDLPLPGNQVLVDGDGAISLRYTPTNLDAHRRLREKFTGLLSSIRCREEVLEGYGYRGGRLGISGVAHQNGTVRFGADPASSALDRDCRMHELDNLYVVDSSFFVSSSAVNPTLTIIANALRVADHLVDRLDAHVPAQRAVPVGVS</sequence>
<evidence type="ECO:0000256" key="4">
    <source>
        <dbReference type="ARBA" id="ARBA00023002"/>
    </source>
</evidence>
<evidence type="ECO:0000313" key="8">
    <source>
        <dbReference type="Proteomes" id="UP001500457"/>
    </source>
</evidence>
<comment type="similarity">
    <text evidence="1">Belongs to the GMC oxidoreductase family.</text>
</comment>
<reference evidence="8" key="1">
    <citation type="journal article" date="2019" name="Int. J. Syst. Evol. Microbiol.">
        <title>The Global Catalogue of Microorganisms (GCM) 10K type strain sequencing project: providing services to taxonomists for standard genome sequencing and annotation.</title>
        <authorList>
            <consortium name="The Broad Institute Genomics Platform"/>
            <consortium name="The Broad Institute Genome Sequencing Center for Infectious Disease"/>
            <person name="Wu L."/>
            <person name="Ma J."/>
        </authorList>
    </citation>
    <scope>NUCLEOTIDE SEQUENCE [LARGE SCALE GENOMIC DNA]</scope>
    <source>
        <strain evidence="8">JCM 17983</strain>
    </source>
</reference>
<evidence type="ECO:0000256" key="1">
    <source>
        <dbReference type="ARBA" id="ARBA00010790"/>
    </source>
</evidence>
<dbReference type="RefSeq" id="WP_274233310.1">
    <property type="nucleotide sequence ID" value="NZ_BAABHQ010000027.1"/>
</dbReference>
<dbReference type="Pfam" id="PF00732">
    <property type="entry name" value="GMC_oxred_N"/>
    <property type="match status" value="1"/>
</dbReference>
<accession>A0ABP9F6W2</accession>
<evidence type="ECO:0000256" key="3">
    <source>
        <dbReference type="ARBA" id="ARBA00022827"/>
    </source>
</evidence>
<keyword evidence="4" id="KW-0560">Oxidoreductase</keyword>
<dbReference type="PANTHER" id="PTHR46056:SF12">
    <property type="entry name" value="LONG-CHAIN-ALCOHOL OXIDASE"/>
    <property type="match status" value="1"/>
</dbReference>
<name>A0ABP9F6W2_9PSEU</name>
<feature type="domain" description="Glucose-methanol-choline oxidoreductase C-terminal" evidence="6">
    <location>
        <begin position="444"/>
        <end position="499"/>
    </location>
</feature>
<comment type="caution">
    <text evidence="7">The sequence shown here is derived from an EMBL/GenBank/DDBJ whole genome shotgun (WGS) entry which is preliminary data.</text>
</comment>
<dbReference type="Proteomes" id="UP001500457">
    <property type="component" value="Unassembled WGS sequence"/>
</dbReference>
<dbReference type="EMBL" id="BAABHQ010000027">
    <property type="protein sequence ID" value="GAA4895419.1"/>
    <property type="molecule type" value="Genomic_DNA"/>
</dbReference>
<dbReference type="SUPFAM" id="SSF51905">
    <property type="entry name" value="FAD/NAD(P)-binding domain"/>
    <property type="match status" value="1"/>
</dbReference>
<evidence type="ECO:0000256" key="2">
    <source>
        <dbReference type="ARBA" id="ARBA00022630"/>
    </source>
</evidence>
<dbReference type="PANTHER" id="PTHR46056">
    <property type="entry name" value="LONG-CHAIN-ALCOHOL OXIDASE"/>
    <property type="match status" value="1"/>
</dbReference>
<evidence type="ECO:0000313" key="7">
    <source>
        <dbReference type="EMBL" id="GAA4895419.1"/>
    </source>
</evidence>